<feature type="compositionally biased region" description="Basic and acidic residues" evidence="1">
    <location>
        <begin position="277"/>
        <end position="291"/>
    </location>
</feature>
<name>A0ABZ1P1K4_STRVL</name>
<dbReference type="Pfam" id="PF01869">
    <property type="entry name" value="BcrAD_BadFG"/>
    <property type="match status" value="1"/>
</dbReference>
<reference evidence="3 4" key="1">
    <citation type="submission" date="2022-10" db="EMBL/GenBank/DDBJ databases">
        <title>The complete genomes of actinobacterial strains from the NBC collection.</title>
        <authorList>
            <person name="Joergensen T.S."/>
            <person name="Alvarez Arevalo M."/>
            <person name="Sterndorff E.B."/>
            <person name="Faurdal D."/>
            <person name="Vuksanovic O."/>
            <person name="Mourched A.-S."/>
            <person name="Charusanti P."/>
            <person name="Shaw S."/>
            <person name="Blin K."/>
            <person name="Weber T."/>
        </authorList>
    </citation>
    <scope>NUCLEOTIDE SEQUENCE [LARGE SCALE GENOMIC DNA]</scope>
    <source>
        <strain evidence="3 4">NBC_00456</strain>
    </source>
</reference>
<protein>
    <submittedName>
        <fullName evidence="3">ATPase</fullName>
    </submittedName>
</protein>
<evidence type="ECO:0000313" key="4">
    <source>
        <dbReference type="Proteomes" id="UP001341259"/>
    </source>
</evidence>
<feature type="compositionally biased region" description="Low complexity" evidence="1">
    <location>
        <begin position="250"/>
        <end position="274"/>
    </location>
</feature>
<proteinExistence type="predicted"/>
<evidence type="ECO:0000256" key="1">
    <source>
        <dbReference type="SAM" id="MobiDB-lite"/>
    </source>
</evidence>
<keyword evidence="4" id="KW-1185">Reference proteome</keyword>
<dbReference type="Gene3D" id="3.30.420.40">
    <property type="match status" value="2"/>
</dbReference>
<dbReference type="PANTHER" id="PTHR43190:SF3">
    <property type="entry name" value="N-ACETYL-D-GLUCOSAMINE KINASE"/>
    <property type="match status" value="1"/>
</dbReference>
<dbReference type="InterPro" id="IPR043129">
    <property type="entry name" value="ATPase_NBD"/>
</dbReference>
<dbReference type="SUPFAM" id="SSF53067">
    <property type="entry name" value="Actin-like ATPase domain"/>
    <property type="match status" value="3"/>
</dbReference>
<dbReference type="InterPro" id="IPR002731">
    <property type="entry name" value="ATPase_BadF"/>
</dbReference>
<evidence type="ECO:0000313" key="3">
    <source>
        <dbReference type="EMBL" id="WUG97655.1"/>
    </source>
</evidence>
<dbReference type="PANTHER" id="PTHR43190">
    <property type="entry name" value="N-ACETYL-D-GLUCOSAMINE KINASE"/>
    <property type="match status" value="1"/>
</dbReference>
<dbReference type="Proteomes" id="UP001341259">
    <property type="component" value="Chromosome"/>
</dbReference>
<organism evidence="3 4">
    <name type="scientific">Streptomyces violaceus</name>
    <name type="common">Streptomyces venezuelae</name>
    <dbReference type="NCBI Taxonomy" id="1936"/>
    <lineage>
        <taxon>Bacteria</taxon>
        <taxon>Bacillati</taxon>
        <taxon>Actinomycetota</taxon>
        <taxon>Actinomycetes</taxon>
        <taxon>Kitasatosporales</taxon>
        <taxon>Streptomycetaceae</taxon>
        <taxon>Streptomyces</taxon>
    </lineage>
</organism>
<feature type="region of interest" description="Disordered" evidence="1">
    <location>
        <begin position="233"/>
        <end position="291"/>
    </location>
</feature>
<dbReference type="RefSeq" id="WP_328344727.1">
    <property type="nucleotide sequence ID" value="NZ_CP107906.1"/>
</dbReference>
<evidence type="ECO:0000259" key="2">
    <source>
        <dbReference type="Pfam" id="PF01869"/>
    </source>
</evidence>
<dbReference type="EMBL" id="CP107906">
    <property type="protein sequence ID" value="WUG97655.1"/>
    <property type="molecule type" value="Genomic_DNA"/>
</dbReference>
<dbReference type="InterPro" id="IPR052519">
    <property type="entry name" value="Euk-type_GlcNAc_Kinase"/>
</dbReference>
<feature type="domain" description="ATPase BadF/BadG/BcrA/BcrD type" evidence="2">
    <location>
        <begin position="17"/>
        <end position="363"/>
    </location>
</feature>
<sequence length="406" mass="40672">MGNELNQKRQGGSSLVVGLDTGGTRTRAVLATAADGRPLGEGAAGPGNALTVPVPQLTEHLAEAVGQAVPESFRDRVVAVAGGFAGATDAAADEPGRRNALAALTAALRRLGIDAGPPVISSDIEAAFASAPGAPADGLALVAGTGAVAMRITGRRGAATVDGDGWLLGDDGSGFWIGRAAVRAALRMADGRGAPTVLAELVGRELGVPGDVLPGGASGGAGGAVRRLSPDVVQGGAEGASREARREAVPPAGGPAAAGGQPAGPARTGAAGTGSPVDRRPLPPHDDTPWSRLHREAYRRHLLPAVMAEPPIRLARLAPLVAEAAGDAVALAILEEAADQLTEAVRALDPRPGERLVTTGGLLGPRGPLTPRLEARLRALGLPLDWVPDGRRGAVALARLAHQGRT</sequence>
<accession>A0ABZ1P1K4</accession>
<gene>
    <name evidence="3" type="ORF">OHB29_34220</name>
</gene>